<evidence type="ECO:0000256" key="3">
    <source>
        <dbReference type="ARBA" id="ARBA00022527"/>
    </source>
</evidence>
<feature type="compositionally biased region" description="Basic and acidic residues" evidence="11">
    <location>
        <begin position="140"/>
        <end position="171"/>
    </location>
</feature>
<keyword evidence="5" id="KW-0547">Nucleotide-binding</keyword>
<dbReference type="InterPro" id="IPR008271">
    <property type="entry name" value="Ser/Thr_kinase_AS"/>
</dbReference>
<feature type="compositionally biased region" description="Low complexity" evidence="11">
    <location>
        <begin position="1344"/>
        <end position="1355"/>
    </location>
</feature>
<feature type="compositionally biased region" description="Acidic residues" evidence="11">
    <location>
        <begin position="172"/>
        <end position="181"/>
    </location>
</feature>
<feature type="region of interest" description="Disordered" evidence="11">
    <location>
        <begin position="1534"/>
        <end position="1562"/>
    </location>
</feature>
<feature type="compositionally biased region" description="Basic and acidic residues" evidence="11">
    <location>
        <begin position="1542"/>
        <end position="1559"/>
    </location>
</feature>
<dbReference type="Proteomes" id="UP001652580">
    <property type="component" value="Chromosome 6"/>
</dbReference>
<dbReference type="PANTHER" id="PTHR13902">
    <property type="entry name" value="SERINE/THREONINE-PROTEIN KINASE WNK WITH NO LYSINE -RELATED"/>
    <property type="match status" value="1"/>
</dbReference>
<feature type="region of interest" description="Disordered" evidence="11">
    <location>
        <begin position="605"/>
        <end position="625"/>
    </location>
</feature>
<feature type="region of interest" description="Disordered" evidence="11">
    <location>
        <begin position="548"/>
        <end position="569"/>
    </location>
</feature>
<feature type="region of interest" description="Disordered" evidence="11">
    <location>
        <begin position="1400"/>
        <end position="1509"/>
    </location>
</feature>
<evidence type="ECO:0000256" key="9">
    <source>
        <dbReference type="ARBA" id="ARBA00048679"/>
    </source>
</evidence>
<feature type="compositionally biased region" description="Low complexity" evidence="11">
    <location>
        <begin position="1611"/>
        <end position="1630"/>
    </location>
</feature>
<gene>
    <name evidence="14" type="primary">WNK2</name>
</gene>
<feature type="region of interest" description="Disordered" evidence="11">
    <location>
        <begin position="1"/>
        <end position="79"/>
    </location>
</feature>
<evidence type="ECO:0000256" key="11">
    <source>
        <dbReference type="SAM" id="MobiDB-lite"/>
    </source>
</evidence>
<name>A0ABM3TPC6_BALAC</name>
<feature type="region of interest" description="Disordered" evidence="11">
    <location>
        <begin position="1982"/>
        <end position="2008"/>
    </location>
</feature>
<feature type="compositionally biased region" description="Pro residues" evidence="11">
    <location>
        <begin position="706"/>
        <end position="727"/>
    </location>
</feature>
<comment type="cofactor">
    <cofactor evidence="1">
        <name>Mg(2+)</name>
        <dbReference type="ChEBI" id="CHEBI:18420"/>
    </cofactor>
</comment>
<dbReference type="InterPro" id="IPR024678">
    <property type="entry name" value="Kinase_OSR1/WNK_CCT"/>
</dbReference>
<evidence type="ECO:0000313" key="13">
    <source>
        <dbReference type="Proteomes" id="UP001652580"/>
    </source>
</evidence>
<evidence type="ECO:0000313" key="14">
    <source>
        <dbReference type="RefSeq" id="XP_057403950.1"/>
    </source>
</evidence>
<feature type="compositionally biased region" description="Polar residues" evidence="11">
    <location>
        <begin position="1079"/>
        <end position="1090"/>
    </location>
</feature>
<feature type="compositionally biased region" description="Basic residues" evidence="11">
    <location>
        <begin position="1121"/>
        <end position="1132"/>
    </location>
</feature>
<dbReference type="Pfam" id="PF12202">
    <property type="entry name" value="OSR1_C"/>
    <property type="match status" value="1"/>
</dbReference>
<dbReference type="InterPro" id="IPR000719">
    <property type="entry name" value="Prot_kinase_dom"/>
</dbReference>
<evidence type="ECO:0000256" key="1">
    <source>
        <dbReference type="ARBA" id="ARBA00001946"/>
    </source>
</evidence>
<dbReference type="InterPro" id="IPR056865">
    <property type="entry name" value="CCTL2_WNK"/>
</dbReference>
<sequence length="2187" mass="230459">MDDDGGRRDAPGALMEAGRGAGPAGMAEPAAVPRARAARPGPQRFLRRSVVDSDQEEPPGLEGAESPGAQPPQPLQRRVLLLCKTRRLIAERARGRPAVPAPAAPAAPLGDLADPGLEPAGAQEPGPDPAPSPAPAPEGGPREEEAAAAARKEDVGALEARPEFGRARREEPEEEDDDEDDLKAVATSLDGRFLKFDIELGRGSFKTVYKGLDTETWVEVAWCELQDRKLTKLERQRFKEEAEMLKGLQHPNIVRFYDFWESSARGKRCIVLVTELMTSGTLKTYLKRFKVMKPKVLRSWCRQILKGLLFLHTRTPPIIHRDLKCDNIFITGPTGSVKIGDLGLATLKRASFAKSVIGTPEFMAPEMYEEHYDESVDVYAFGMCMLEMATSEYPYSECQNAAQIYRKVTCGIKPASFEKVHDPEIKEIIGECICKKKEERYEIKDLLSHAFFAEDTGVRVELAEEDHGRKSTIALRLWVEDPKKLKGKPKDNGAIEFTFDLERETPDDVAQEMIESGFFHESDVKIVAKSIRDRVALIQWRRKRIWPALQPQEQRDPGSPDKARGPPTPLQVQVTYHSQAGPPELEEPEADQHLLTPALPASATSLASDSTFDSGQGSTVYSDSQSSQQSVVLGSLADGVQPPAQCVCSPPVSVSDGPVLPHSLPSLGAYQQPAVPGLSVASIPPPARPLLPQQPFPEPAMSFAPGLPPPSAPVPTGPGQPTPPAHQPPHLTQPVPLPQVLAPQPVGPLQPVPPNLPPYLAPASQVVAPAQLKPLQMPPAPLQPLAQVPPQMPPLPVVPPITPLATVDSLPAALPDLPATSGPAVPPPSQYFSPGVILPSLPLSATTAPLPTSPALPLQTVKLPHPPGAPLAVPCRTIVPNVAATATGVPLLAVAPQGVAALSTHPTVAQLPAQPVYPAAFPQLVPSDVPPSPLHAAQTVRAAPPHPAPPVLPQPHKPSVARLAEQAAPAASAGSQILLGHPPPYAVDVTTQVPTVPTPAAVLSPPLPEVLPPTAPELLPQLPGSLAPTLMAAAQSLPVQTTALLPPANLPLPSGPGITGPCPAVQLTVELAPEEQASQDKQPSLPQSCESYGGSDVTSGREMSDSCEGAFGGGKLEGKAARKHHRRSTRARSRQERASRPRLTILNVCNTGDKMVECQLETHNHKMVTFKFDLDGDAPDEIATYMVEHDFILQAERETFIEQMKDVMDKAEDMLSEDTDVDRGSDPGVSPPHLSTCGLGSGEESRQPQANAPVYQQNVLHTGKRWFIICPVAEHPAAEAPESSPPLPLSSLQPDTSQDPVFCKGQLSLKEKPSFSASLQLLSQAGLRDPPGGAPSPLVPSTPPVTAVPQDVAPPAASPKPEPATGAAMQAGVPGTPQGLASEHKTPWLLVETHDAQLAAQAPGTGQGPCAPSLEAPSHSMGLGDPGSAREPSTRGEPLLALAPVSGAPGGAPQPTLGQPLPPLPSVVGSVSLATPQLPSPPLAPTAPPQPPSALESDGEGPPPRVGFVDSTIKSLDEKLRTLLYQEHVPTSSALAGTPVEAGDRDFIPEPPRGDEPRTEAAGGDLALLPQPALEKSETALGLDVTLEQATSLPVTAESSLSSMLGCEGGQVASDSPVVPSVPQDAPASAIPAHLEPTDWTSRVPGETLAESTQSCPGTLTQRGQDSHPQTHSTLVSGSPQKWPGQQDGSSPAKTVGRFSVVSTQDEWTLASPSSLRYSAPPDVYLDEAPRSPDMKLAVRRAQTASSIEVGMGEPMSSDSGDECPRRRPPMQKHTSLPGSGGGVASDFVKKATAFLHRSSRAGSPGLETPSRMGVKVPTISVTSFHSQSSYISSDNDSEIEDADIRKELQSLREKHLKEISELQSQQKQEIEALYRRLGKALPPNLGLFHTAPPVGRRRKTSKSKLKAGKLLNPLVQQLKVVASSTGHLSDCSRAPPAKDPAQAGAGPTAASDPCGKAVQTQQPCSVRASLTADICSGLASDGGGAHGPGSSTSSLVPGPEPGPQPALHIQAQVNNSNNKKGTFTDDLHKLVDEWTSKTVGPTQLKPSLNQLKQTQKLHDMEAMAGWPPASGEARAMNTSRTAVGMPCLTPAPSPLPTAVIPGAASAQPVPMPGTALSCLPAPPYALPLGQYGSLIPAPVSWGPWAAQAGSWSLDEGPGLGATGTPALPMFLWPPMVSMPGPRLRIT</sequence>
<evidence type="ECO:0000256" key="4">
    <source>
        <dbReference type="ARBA" id="ARBA00022679"/>
    </source>
</evidence>
<feature type="compositionally biased region" description="Low complexity" evidence="11">
    <location>
        <begin position="106"/>
        <end position="117"/>
    </location>
</feature>
<dbReference type="Gene3D" id="3.10.20.90">
    <property type="entry name" value="Phosphatidylinositol 3-kinase Catalytic Subunit, Chain A, domain 1"/>
    <property type="match status" value="2"/>
</dbReference>
<feature type="region of interest" description="Disordered" evidence="11">
    <location>
        <begin position="1325"/>
        <end position="1381"/>
    </location>
</feature>
<evidence type="ECO:0000256" key="8">
    <source>
        <dbReference type="ARBA" id="ARBA00047899"/>
    </source>
</evidence>
<dbReference type="PROSITE" id="PS50011">
    <property type="entry name" value="PROTEIN_KINASE_DOM"/>
    <property type="match status" value="1"/>
</dbReference>
<accession>A0ABM3TPC6</accession>
<evidence type="ECO:0000256" key="10">
    <source>
        <dbReference type="SAM" id="Coils"/>
    </source>
</evidence>
<feature type="compositionally biased region" description="Basic and acidic residues" evidence="11">
    <location>
        <begin position="553"/>
        <end position="564"/>
    </location>
</feature>
<keyword evidence="10" id="KW-0175">Coiled coil</keyword>
<keyword evidence="4" id="KW-0808">Transferase</keyword>
<feature type="compositionally biased region" description="Pro residues" evidence="11">
    <location>
        <begin position="1478"/>
        <end position="1492"/>
    </location>
</feature>
<keyword evidence="7" id="KW-0067">ATP-binding</keyword>
<keyword evidence="6 14" id="KW-0418">Kinase</keyword>
<keyword evidence="3" id="KW-0723">Serine/threonine-protein kinase</keyword>
<evidence type="ECO:0000256" key="5">
    <source>
        <dbReference type="ARBA" id="ARBA00022741"/>
    </source>
</evidence>
<feature type="compositionally biased region" description="Polar residues" evidence="11">
    <location>
        <begin position="1650"/>
        <end position="1680"/>
    </location>
</feature>
<dbReference type="InterPro" id="IPR050588">
    <property type="entry name" value="WNK_Ser-Thr_kinase"/>
</dbReference>
<feature type="region of interest" description="Disordered" evidence="11">
    <location>
        <begin position="1073"/>
        <end position="1139"/>
    </location>
</feature>
<feature type="region of interest" description="Disordered" evidence="11">
    <location>
        <begin position="91"/>
        <end position="182"/>
    </location>
</feature>
<evidence type="ECO:0000256" key="7">
    <source>
        <dbReference type="ARBA" id="ARBA00022840"/>
    </source>
</evidence>
<dbReference type="InterPro" id="IPR011009">
    <property type="entry name" value="Kinase-like_dom_sf"/>
</dbReference>
<feature type="compositionally biased region" description="Low complexity" evidence="11">
    <location>
        <begin position="1466"/>
        <end position="1477"/>
    </location>
</feature>
<feature type="compositionally biased region" description="Basic and acidic residues" evidence="11">
    <location>
        <begin position="1"/>
        <end position="10"/>
    </location>
</feature>
<feature type="region of interest" description="Disordered" evidence="11">
    <location>
        <begin position="689"/>
        <end position="734"/>
    </location>
</feature>
<proteinExistence type="predicted"/>
<organism evidence="13 14">
    <name type="scientific">Balaenoptera acutorostrata</name>
    <name type="common">Common minke whale</name>
    <name type="synonym">Balaena rostrata</name>
    <dbReference type="NCBI Taxonomy" id="9767"/>
    <lineage>
        <taxon>Eukaryota</taxon>
        <taxon>Metazoa</taxon>
        <taxon>Chordata</taxon>
        <taxon>Craniata</taxon>
        <taxon>Vertebrata</taxon>
        <taxon>Euteleostomi</taxon>
        <taxon>Mammalia</taxon>
        <taxon>Eutheria</taxon>
        <taxon>Laurasiatheria</taxon>
        <taxon>Artiodactyla</taxon>
        <taxon>Whippomorpha</taxon>
        <taxon>Cetacea</taxon>
        <taxon>Mysticeti</taxon>
        <taxon>Balaenopteridae</taxon>
        <taxon>Balaenoptera</taxon>
    </lineage>
</organism>
<feature type="region of interest" description="Disordered" evidence="11">
    <location>
        <begin position="1751"/>
        <end position="1783"/>
    </location>
</feature>
<dbReference type="GO" id="GO:0016301">
    <property type="term" value="F:kinase activity"/>
    <property type="evidence" value="ECO:0007669"/>
    <property type="project" value="UniProtKB-KW"/>
</dbReference>
<dbReference type="SUPFAM" id="SSF56112">
    <property type="entry name" value="Protein kinase-like (PK-like)"/>
    <property type="match status" value="1"/>
</dbReference>
<feature type="region of interest" description="Disordered" evidence="11">
    <location>
        <begin position="1278"/>
        <end position="1299"/>
    </location>
</feature>
<feature type="compositionally biased region" description="Basic residues" evidence="11">
    <location>
        <begin position="1896"/>
        <end position="1908"/>
    </location>
</feature>
<reference evidence="14" key="1">
    <citation type="submission" date="2025-08" db="UniProtKB">
        <authorList>
            <consortium name="RefSeq"/>
        </authorList>
    </citation>
    <scope>IDENTIFICATION</scope>
</reference>
<feature type="region of interest" description="Disordered" evidence="11">
    <location>
        <begin position="1889"/>
        <end position="1909"/>
    </location>
</feature>
<dbReference type="Gene3D" id="1.10.510.10">
    <property type="entry name" value="Transferase(Phosphotransferase) domain 1"/>
    <property type="match status" value="1"/>
</dbReference>
<feature type="compositionally biased region" description="Pro residues" evidence="11">
    <location>
        <begin position="1332"/>
        <end position="1343"/>
    </location>
</feature>
<dbReference type="Gene3D" id="3.30.200.20">
    <property type="entry name" value="Phosphorylase Kinase, domain 1"/>
    <property type="match status" value="1"/>
</dbReference>
<dbReference type="SMART" id="SM00220">
    <property type="entry name" value="S_TKc"/>
    <property type="match status" value="1"/>
</dbReference>
<feature type="compositionally biased region" description="Pro residues" evidence="11">
    <location>
        <begin position="689"/>
        <end position="698"/>
    </location>
</feature>
<comment type="catalytic activity">
    <reaction evidence="8">
        <text>L-threonyl-[protein] + ATP = O-phospho-L-threonyl-[protein] + ADP + H(+)</text>
        <dbReference type="Rhea" id="RHEA:46608"/>
        <dbReference type="Rhea" id="RHEA-COMP:11060"/>
        <dbReference type="Rhea" id="RHEA-COMP:11605"/>
        <dbReference type="ChEBI" id="CHEBI:15378"/>
        <dbReference type="ChEBI" id="CHEBI:30013"/>
        <dbReference type="ChEBI" id="CHEBI:30616"/>
        <dbReference type="ChEBI" id="CHEBI:61977"/>
        <dbReference type="ChEBI" id="CHEBI:456216"/>
        <dbReference type="EC" id="2.7.11.1"/>
    </reaction>
</comment>
<feature type="domain" description="Protein kinase" evidence="12">
    <location>
        <begin position="194"/>
        <end position="452"/>
    </location>
</feature>
<feature type="compositionally biased region" description="Pro residues" evidence="11">
    <location>
        <begin position="126"/>
        <end position="138"/>
    </location>
</feature>
<dbReference type="EC" id="2.7.11.1" evidence="2"/>
<dbReference type="Pfam" id="PF24889">
    <property type="entry name" value="CCTL2_WNK"/>
    <property type="match status" value="1"/>
</dbReference>
<feature type="region of interest" description="Disordered" evidence="11">
    <location>
        <begin position="1218"/>
        <end position="1250"/>
    </location>
</feature>
<feature type="region of interest" description="Disordered" evidence="11">
    <location>
        <begin position="1606"/>
        <end position="1696"/>
    </location>
</feature>
<feature type="coiled-coil region" evidence="10">
    <location>
        <begin position="1846"/>
        <end position="1877"/>
    </location>
</feature>
<dbReference type="RefSeq" id="XP_057403950.1">
    <property type="nucleotide sequence ID" value="XM_057547967.1"/>
</dbReference>
<dbReference type="CDD" id="cd14032">
    <property type="entry name" value="STKc_WNK2_like"/>
    <property type="match status" value="1"/>
</dbReference>
<keyword evidence="13" id="KW-1185">Reference proteome</keyword>
<evidence type="ECO:0000256" key="6">
    <source>
        <dbReference type="ARBA" id="ARBA00022777"/>
    </source>
</evidence>
<dbReference type="GeneID" id="103010585"/>
<evidence type="ECO:0000256" key="2">
    <source>
        <dbReference type="ARBA" id="ARBA00012513"/>
    </source>
</evidence>
<evidence type="ECO:0000259" key="12">
    <source>
        <dbReference type="PROSITE" id="PS50011"/>
    </source>
</evidence>
<dbReference type="PROSITE" id="PS00108">
    <property type="entry name" value="PROTEIN_KINASE_ST"/>
    <property type="match status" value="1"/>
</dbReference>
<comment type="catalytic activity">
    <reaction evidence="9">
        <text>L-seryl-[protein] + ATP = O-phospho-L-seryl-[protein] + ADP + H(+)</text>
        <dbReference type="Rhea" id="RHEA:17989"/>
        <dbReference type="Rhea" id="RHEA-COMP:9863"/>
        <dbReference type="Rhea" id="RHEA-COMP:11604"/>
        <dbReference type="ChEBI" id="CHEBI:15378"/>
        <dbReference type="ChEBI" id="CHEBI:29999"/>
        <dbReference type="ChEBI" id="CHEBI:30616"/>
        <dbReference type="ChEBI" id="CHEBI:83421"/>
        <dbReference type="ChEBI" id="CHEBI:456216"/>
        <dbReference type="EC" id="2.7.11.1"/>
    </reaction>
</comment>
<feature type="region of interest" description="Disordered" evidence="11">
    <location>
        <begin position="1928"/>
        <end position="1957"/>
    </location>
</feature>
<feature type="compositionally biased region" description="Low complexity" evidence="11">
    <location>
        <begin position="24"/>
        <end position="44"/>
    </location>
</feature>
<dbReference type="Pfam" id="PF00069">
    <property type="entry name" value="Pkinase"/>
    <property type="match status" value="1"/>
</dbReference>
<protein>
    <recommendedName>
        <fullName evidence="2">non-specific serine/threonine protein kinase</fullName>
        <ecNumber evidence="2">2.7.11.1</ecNumber>
    </recommendedName>
</protein>